<dbReference type="OrthoDB" id="10372736at2759"/>
<comment type="caution">
    <text evidence="1">The sequence shown here is derived from an EMBL/GenBank/DDBJ whole genome shotgun (WGS) entry which is preliminary data.</text>
</comment>
<dbReference type="Proteomes" id="UP000237105">
    <property type="component" value="Unassembled WGS sequence"/>
</dbReference>
<reference evidence="2" key="1">
    <citation type="submission" date="2016-06" db="EMBL/GenBank/DDBJ databases">
        <title>Parallel loss of symbiosis genes in relatives of nitrogen-fixing non-legume Parasponia.</title>
        <authorList>
            <person name="Van Velzen R."/>
            <person name="Holmer R."/>
            <person name="Bu F."/>
            <person name="Rutten L."/>
            <person name="Van Zeijl A."/>
            <person name="Liu W."/>
            <person name="Santuari L."/>
            <person name="Cao Q."/>
            <person name="Sharma T."/>
            <person name="Shen D."/>
            <person name="Roswanjaya Y."/>
            <person name="Wardhani T."/>
            <person name="Kalhor M.S."/>
            <person name="Jansen J."/>
            <person name="Van den Hoogen J."/>
            <person name="Gungor B."/>
            <person name="Hartog M."/>
            <person name="Hontelez J."/>
            <person name="Verver J."/>
            <person name="Yang W.-C."/>
            <person name="Schijlen E."/>
            <person name="Repin R."/>
            <person name="Schilthuizen M."/>
            <person name="Schranz E."/>
            <person name="Heidstra R."/>
            <person name="Miyata K."/>
            <person name="Fedorova E."/>
            <person name="Kohlen W."/>
            <person name="Bisseling T."/>
            <person name="Smit S."/>
            <person name="Geurts R."/>
        </authorList>
    </citation>
    <scope>NUCLEOTIDE SEQUENCE [LARGE SCALE GENOMIC DNA]</scope>
    <source>
        <strain evidence="2">cv. WU1-14</strain>
    </source>
</reference>
<proteinExistence type="predicted"/>
<evidence type="ECO:0000313" key="2">
    <source>
        <dbReference type="Proteomes" id="UP000237105"/>
    </source>
</evidence>
<accession>A0A2P5AP87</accession>
<protein>
    <submittedName>
        <fullName evidence="1">Uncharacterized protein</fullName>
    </submittedName>
</protein>
<gene>
    <name evidence="1" type="ORF">PanWU01x14_312990</name>
</gene>
<dbReference type="AlphaFoldDB" id="A0A2P5AP87"/>
<evidence type="ECO:0000313" key="1">
    <source>
        <dbReference type="EMBL" id="PON38362.1"/>
    </source>
</evidence>
<sequence length="63" mass="7052">MERRADTEENCKMEAERTRVTRGGIEVKLLRECQCVSRSGLVGILVATRLAGKLRAFSLWEAG</sequence>
<organism evidence="1 2">
    <name type="scientific">Parasponia andersonii</name>
    <name type="common">Sponia andersonii</name>
    <dbReference type="NCBI Taxonomy" id="3476"/>
    <lineage>
        <taxon>Eukaryota</taxon>
        <taxon>Viridiplantae</taxon>
        <taxon>Streptophyta</taxon>
        <taxon>Embryophyta</taxon>
        <taxon>Tracheophyta</taxon>
        <taxon>Spermatophyta</taxon>
        <taxon>Magnoliopsida</taxon>
        <taxon>eudicotyledons</taxon>
        <taxon>Gunneridae</taxon>
        <taxon>Pentapetalae</taxon>
        <taxon>rosids</taxon>
        <taxon>fabids</taxon>
        <taxon>Rosales</taxon>
        <taxon>Cannabaceae</taxon>
        <taxon>Parasponia</taxon>
    </lineage>
</organism>
<dbReference type="EMBL" id="JXTB01000497">
    <property type="protein sequence ID" value="PON38362.1"/>
    <property type="molecule type" value="Genomic_DNA"/>
</dbReference>
<keyword evidence="2" id="KW-1185">Reference proteome</keyword>
<name>A0A2P5AP87_PARAD</name>